<dbReference type="Proteomes" id="UP000654075">
    <property type="component" value="Unassembled WGS sequence"/>
</dbReference>
<dbReference type="GO" id="GO:0005929">
    <property type="term" value="C:cilium"/>
    <property type="evidence" value="ECO:0007669"/>
    <property type="project" value="TreeGrafter"/>
</dbReference>
<feature type="region of interest" description="Disordered" evidence="3">
    <location>
        <begin position="304"/>
        <end position="522"/>
    </location>
</feature>
<dbReference type="InterPro" id="IPR016098">
    <property type="entry name" value="CAP/MinC_C"/>
</dbReference>
<dbReference type="GO" id="GO:0006892">
    <property type="term" value="P:post-Golgi vesicle-mediated transport"/>
    <property type="evidence" value="ECO:0007669"/>
    <property type="project" value="TreeGrafter"/>
</dbReference>
<evidence type="ECO:0000313" key="7">
    <source>
        <dbReference type="Proteomes" id="UP000654075"/>
    </source>
</evidence>
<dbReference type="PANTHER" id="PTHR15440:SF0">
    <property type="entry name" value="PROTEIN XRP2"/>
    <property type="match status" value="1"/>
</dbReference>
<reference evidence="6" key="1">
    <citation type="submission" date="2021-02" db="EMBL/GenBank/DDBJ databases">
        <authorList>
            <person name="Dougan E. K."/>
            <person name="Rhodes N."/>
            <person name="Thang M."/>
            <person name="Chan C."/>
        </authorList>
    </citation>
    <scope>NUCLEOTIDE SEQUENCE</scope>
</reference>
<feature type="region of interest" description="Disordered" evidence="3">
    <location>
        <begin position="51"/>
        <end position="74"/>
    </location>
</feature>
<comment type="caution">
    <text evidence="6">The sequence shown here is derived from an EMBL/GenBank/DDBJ whole genome shotgun (WGS) entry which is preliminary data.</text>
</comment>
<dbReference type="InterPro" id="IPR017901">
    <property type="entry name" value="C-CAP_CF_C-like"/>
</dbReference>
<feature type="region of interest" description="Disordered" evidence="3">
    <location>
        <begin position="1"/>
        <end position="25"/>
    </location>
</feature>
<feature type="compositionally biased region" description="Basic and acidic residues" evidence="3">
    <location>
        <begin position="564"/>
        <end position="580"/>
    </location>
</feature>
<comment type="similarity">
    <text evidence="1">Belongs to the TBCC family.</text>
</comment>
<proteinExistence type="inferred from homology"/>
<feature type="compositionally biased region" description="Basic and acidic residues" evidence="3">
    <location>
        <begin position="447"/>
        <end position="476"/>
    </location>
</feature>
<feature type="domain" description="EF-hand" evidence="4">
    <location>
        <begin position="618"/>
        <end position="653"/>
    </location>
</feature>
<accession>A0A813GCU4</accession>
<sequence length="981" mass="104413">ESGSRSSSTQMLSSQAAATAASAAAEVLEPRLEELRERLDLVETELQQLQSSAALSQRMPGRSTPPETSELEAAGTSHIATSFELRLSRLEDQLLTLDSLDTTGMDSSHLPAAPPQSAVMLTLSWADGSPQLASDADAMSPTSGLTRALRGAVSSAGLDVLRVDVGIAAGVSGSSTSRGTVCWLSAADAPAAEAELRRQLFDPQSALRKMLPGLVPEDSSATVWHAPVAAVIAQHRALASRVDDLERSRELLADSLGSVERRVLHVEGLAAGAIGVELSAAGGAGYAALGDLSDLQEDVGIGIRSGSAGGRRPAGRAPIAVPHTDGSDESEAGGSSRDLDFGQSFDAPSPSPGPSRGLSREQAAAAAAAVEEAERQRKQAAAASAAAEQAERQQQAAAAAEEAAKQRQAAAEEEEGQRKQAAEEAENQKKQAAAAVAAAAVAEEEAERQREQAAEEEEQRQQAREAAENERQESAGRKAAAAGQRQEEEARGQAEAAAEARREKERLEAERVAQEAAKEEGAVRAEAAWGLFTESLLEREESSQAEAIMAEVEKVAEEKKLRQAVERKRRQAEAAAKEAAEAAATSAAQEEEAASSGERPRRERVKGLPLVARASKRSKDEEIRKAFDAMDSAGRGALSLEDLKSYLCDHLGFGQAEADSFHKKYGAAGADGCVSFEQFKQGYDSLNPYLLMKRQGEVIVRKPGSLGGQQLNLDGLEDCEVYACDTTAQVFADYCKRCVVLIGPCESSVFVRDCEDCVFWMAVQQLRTNNCRRCTFFLYSKTEPIIETSEDLAFAPWTASYPGCRAQFEQTRFDPERNLWNGVFDFTGKIGQSHWRILQADEVSELVLELDDPPPQVPPDNPIRPVTHEMLCAFPLSSGESCGEGIANIPQTRPNAPAAPAAGFSEVSKLIVQDLAVVSREVGAGPLLSRLRAAQAPVSPTAAAAASSTPEAVSVSRLYSCCCHCRCCCRLLLLLLLQLLS</sequence>
<feature type="compositionally biased region" description="Basic and acidic residues" evidence="3">
    <location>
        <begin position="416"/>
        <end position="429"/>
    </location>
</feature>
<feature type="region of interest" description="Disordered" evidence="3">
    <location>
        <begin position="564"/>
        <end position="608"/>
    </location>
</feature>
<keyword evidence="7" id="KW-1185">Reference proteome</keyword>
<dbReference type="GO" id="GO:1990075">
    <property type="term" value="C:periciliary membrane compartment"/>
    <property type="evidence" value="ECO:0007669"/>
    <property type="project" value="TreeGrafter"/>
</dbReference>
<dbReference type="GO" id="GO:0000166">
    <property type="term" value="F:nucleotide binding"/>
    <property type="evidence" value="ECO:0007669"/>
    <property type="project" value="UniProtKB-KW"/>
</dbReference>
<evidence type="ECO:0000259" key="4">
    <source>
        <dbReference type="PROSITE" id="PS50222"/>
    </source>
</evidence>
<evidence type="ECO:0000259" key="5">
    <source>
        <dbReference type="PROSITE" id="PS51329"/>
    </source>
</evidence>
<dbReference type="InterPro" id="IPR006599">
    <property type="entry name" value="CARP_motif"/>
</dbReference>
<dbReference type="PANTHER" id="PTHR15440">
    <property type="entry name" value="XRP2 PROTEIN"/>
    <property type="match status" value="1"/>
</dbReference>
<feature type="compositionally biased region" description="Low complexity" evidence="3">
    <location>
        <begin position="354"/>
        <end position="370"/>
    </location>
</feature>
<dbReference type="InterPro" id="IPR011992">
    <property type="entry name" value="EF-hand-dom_pair"/>
</dbReference>
<evidence type="ECO:0000313" key="6">
    <source>
        <dbReference type="EMBL" id="CAE8622755.1"/>
    </source>
</evidence>
<feature type="compositionally biased region" description="Low complexity" evidence="3">
    <location>
        <begin position="430"/>
        <end position="441"/>
    </location>
</feature>
<feature type="non-terminal residue" evidence="6">
    <location>
        <position position="1"/>
    </location>
</feature>
<dbReference type="GO" id="GO:0005096">
    <property type="term" value="F:GTPase activator activity"/>
    <property type="evidence" value="ECO:0007669"/>
    <property type="project" value="InterPro"/>
</dbReference>
<dbReference type="Pfam" id="PF07986">
    <property type="entry name" value="TBCC"/>
    <property type="match status" value="1"/>
</dbReference>
<evidence type="ECO:0000256" key="2">
    <source>
        <dbReference type="ARBA" id="ARBA00022741"/>
    </source>
</evidence>
<name>A0A813GCU4_POLGL</name>
<dbReference type="OrthoDB" id="194775at2759"/>
<dbReference type="PROSITE" id="PS51329">
    <property type="entry name" value="C_CAP_COFACTOR_C"/>
    <property type="match status" value="1"/>
</dbReference>
<dbReference type="PROSITE" id="PS50222">
    <property type="entry name" value="EF_HAND_2"/>
    <property type="match status" value="1"/>
</dbReference>
<protein>
    <recommendedName>
        <fullName evidence="8">Tubulin-folding cofactor C</fullName>
    </recommendedName>
</protein>
<feature type="compositionally biased region" description="Basic and acidic residues" evidence="3">
    <location>
        <begin position="485"/>
        <end position="522"/>
    </location>
</feature>
<dbReference type="Gene3D" id="2.160.20.70">
    <property type="match status" value="1"/>
</dbReference>
<feature type="domain" description="C-CAP/cofactor C-like" evidence="5">
    <location>
        <begin position="663"/>
        <end position="828"/>
    </location>
</feature>
<organism evidence="6 7">
    <name type="scientific">Polarella glacialis</name>
    <name type="common">Dinoflagellate</name>
    <dbReference type="NCBI Taxonomy" id="89957"/>
    <lineage>
        <taxon>Eukaryota</taxon>
        <taxon>Sar</taxon>
        <taxon>Alveolata</taxon>
        <taxon>Dinophyceae</taxon>
        <taxon>Suessiales</taxon>
        <taxon>Suessiaceae</taxon>
        <taxon>Polarella</taxon>
    </lineage>
</organism>
<dbReference type="InterPro" id="IPR002048">
    <property type="entry name" value="EF_hand_dom"/>
</dbReference>
<evidence type="ECO:0008006" key="8">
    <source>
        <dbReference type="Google" id="ProtNLM"/>
    </source>
</evidence>
<gene>
    <name evidence="6" type="ORF">PGLA1383_LOCUS40148</name>
</gene>
<dbReference type="InterPro" id="IPR012945">
    <property type="entry name" value="Tubulin-bd_cofactor_C_dom"/>
</dbReference>
<dbReference type="SUPFAM" id="SSF47473">
    <property type="entry name" value="EF-hand"/>
    <property type="match status" value="1"/>
</dbReference>
<dbReference type="EMBL" id="CAJNNV010028047">
    <property type="protein sequence ID" value="CAE8622755.1"/>
    <property type="molecule type" value="Genomic_DNA"/>
</dbReference>
<dbReference type="InterPro" id="IPR039093">
    <property type="entry name" value="XRP2"/>
</dbReference>
<dbReference type="GO" id="GO:0005509">
    <property type="term" value="F:calcium ion binding"/>
    <property type="evidence" value="ECO:0007669"/>
    <property type="project" value="InterPro"/>
</dbReference>
<keyword evidence="2" id="KW-0547">Nucleotide-binding</keyword>
<evidence type="ECO:0000256" key="3">
    <source>
        <dbReference type="SAM" id="MobiDB-lite"/>
    </source>
</evidence>
<dbReference type="Gene3D" id="1.10.238.10">
    <property type="entry name" value="EF-hand"/>
    <property type="match status" value="1"/>
</dbReference>
<evidence type="ECO:0000256" key="1">
    <source>
        <dbReference type="ARBA" id="ARBA00008848"/>
    </source>
</evidence>
<feature type="compositionally biased region" description="Low complexity" evidence="3">
    <location>
        <begin position="379"/>
        <end position="409"/>
    </location>
</feature>
<dbReference type="AlphaFoldDB" id="A0A813GCU4"/>
<dbReference type="SMART" id="SM00673">
    <property type="entry name" value="CARP"/>
    <property type="match status" value="2"/>
</dbReference>